<evidence type="ECO:0000256" key="3">
    <source>
        <dbReference type="ARBA" id="ARBA00022457"/>
    </source>
</evidence>
<dbReference type="InterPro" id="IPR053848">
    <property type="entry name" value="IMS_HHH_1"/>
</dbReference>
<dbReference type="HAMAP" id="MF_01113">
    <property type="entry name" value="DNApol_IV"/>
    <property type="match status" value="1"/>
</dbReference>
<keyword evidence="3 15" id="KW-0515">Mutator protein</keyword>
<evidence type="ECO:0000256" key="14">
    <source>
        <dbReference type="ARBA" id="ARBA00049244"/>
    </source>
</evidence>
<keyword evidence="19" id="KW-1185">Reference proteome</keyword>
<keyword evidence="8 15" id="KW-0479">Metal-binding</keyword>
<dbReference type="EMBL" id="SOAZ01000018">
    <property type="protein sequence ID" value="TDT51343.1"/>
    <property type="molecule type" value="Genomic_DNA"/>
</dbReference>
<evidence type="ECO:0000313" key="18">
    <source>
        <dbReference type="EMBL" id="TDT51343.1"/>
    </source>
</evidence>
<dbReference type="AlphaFoldDB" id="A0A4R7KE59"/>
<dbReference type="EC" id="2.7.7.7" evidence="15"/>
<evidence type="ECO:0000256" key="5">
    <source>
        <dbReference type="ARBA" id="ARBA00022679"/>
    </source>
</evidence>
<sequence length="392" mass="44739">MRRLVFLVDMNAFYIACEMARNPKLKGRPAAVAGDPKNRSGIILSPNYDARKYGIKTTMLVHEAAKLCPDIVFVQPDHSYYNSMSRKVMNILSRYSPVIQQNSIDEAWLDLTGCEALFGKPVEIAEKIMSDIQNELDLWCSIGISENKFLAKMASEMKKPLGITELWRSDIKEKMWPLKVGDMYGVGRQTERKLNNLSIYTIGDLAKCHIGILIKEFGKYGEELHRLANGIDNSPVEENPHHDNRSISRSTTLPKDTIDMEYLKTILLELSEEVGLEARRQDYKGKTVYIIIKYSDFQTITRQKSVAPTYLTREIYETGVKLLRDNWNGTRPIRLIGIGIGGLEEDGMKQISLFDMAGDRSSIKKEEKLERALDTIKEKYGFDSIKRARLLK</sequence>
<dbReference type="SUPFAM" id="SSF56672">
    <property type="entry name" value="DNA/RNA polymerases"/>
    <property type="match status" value="1"/>
</dbReference>
<protein>
    <recommendedName>
        <fullName evidence="15">DNA polymerase IV</fullName>
        <shortName evidence="15">Pol IV</shortName>
        <ecNumber evidence="15">2.7.7.7</ecNumber>
    </recommendedName>
</protein>
<evidence type="ECO:0000256" key="1">
    <source>
        <dbReference type="ARBA" id="ARBA00004496"/>
    </source>
</evidence>
<dbReference type="PANTHER" id="PTHR11076:SF35">
    <property type="entry name" value="DNA REPAIR PROTEIN HOMOLOG YOBH"/>
    <property type="match status" value="1"/>
</dbReference>
<dbReference type="Proteomes" id="UP000295325">
    <property type="component" value="Unassembled WGS sequence"/>
</dbReference>
<name>A0A4R7KE59_9CLOT</name>
<keyword evidence="12 15" id="KW-0238">DNA-binding</keyword>
<feature type="region of interest" description="Disordered" evidence="16">
    <location>
        <begin position="231"/>
        <end position="250"/>
    </location>
</feature>
<dbReference type="GO" id="GO:0042276">
    <property type="term" value="P:error-prone translesion synthesis"/>
    <property type="evidence" value="ECO:0007669"/>
    <property type="project" value="TreeGrafter"/>
</dbReference>
<keyword evidence="13 15" id="KW-0234">DNA repair</keyword>
<evidence type="ECO:0000256" key="6">
    <source>
        <dbReference type="ARBA" id="ARBA00022695"/>
    </source>
</evidence>
<dbReference type="InterPro" id="IPR017961">
    <property type="entry name" value="DNA_pol_Y-fam_little_finger"/>
</dbReference>
<evidence type="ECO:0000256" key="12">
    <source>
        <dbReference type="ARBA" id="ARBA00023125"/>
    </source>
</evidence>
<feature type="binding site" evidence="15">
    <location>
        <position position="105"/>
    </location>
    <ligand>
        <name>Mg(2+)</name>
        <dbReference type="ChEBI" id="CHEBI:18420"/>
    </ligand>
</feature>
<dbReference type="FunFam" id="3.40.1170.60:FF:000003">
    <property type="entry name" value="DNA polymerase eta"/>
    <property type="match status" value="1"/>
</dbReference>
<dbReference type="SUPFAM" id="SSF100879">
    <property type="entry name" value="Lesion bypass DNA polymerase (Y-family), little finger domain"/>
    <property type="match status" value="1"/>
</dbReference>
<dbReference type="GO" id="GO:0009432">
    <property type="term" value="P:SOS response"/>
    <property type="evidence" value="ECO:0007669"/>
    <property type="project" value="TreeGrafter"/>
</dbReference>
<dbReference type="GO" id="GO:0005829">
    <property type="term" value="C:cytosol"/>
    <property type="evidence" value="ECO:0007669"/>
    <property type="project" value="TreeGrafter"/>
</dbReference>
<dbReference type="NCBIfam" id="NF002677">
    <property type="entry name" value="PRK02406.1"/>
    <property type="match status" value="1"/>
</dbReference>
<proteinExistence type="inferred from homology"/>
<dbReference type="RefSeq" id="WP_133628676.1">
    <property type="nucleotide sequence ID" value="NZ_SOAZ01000018.1"/>
</dbReference>
<dbReference type="InterPro" id="IPR036775">
    <property type="entry name" value="DNA_pol_Y-fam_lit_finger_sf"/>
</dbReference>
<dbReference type="GO" id="GO:0003684">
    <property type="term" value="F:damaged DNA binding"/>
    <property type="evidence" value="ECO:0007669"/>
    <property type="project" value="InterPro"/>
</dbReference>
<comment type="catalytic activity">
    <reaction evidence="14 15">
        <text>DNA(n) + a 2'-deoxyribonucleoside 5'-triphosphate = DNA(n+1) + diphosphate</text>
        <dbReference type="Rhea" id="RHEA:22508"/>
        <dbReference type="Rhea" id="RHEA-COMP:17339"/>
        <dbReference type="Rhea" id="RHEA-COMP:17340"/>
        <dbReference type="ChEBI" id="CHEBI:33019"/>
        <dbReference type="ChEBI" id="CHEBI:61560"/>
        <dbReference type="ChEBI" id="CHEBI:173112"/>
        <dbReference type="EC" id="2.7.7.7"/>
    </reaction>
</comment>
<gene>
    <name evidence="15" type="primary">dinB</name>
    <name evidence="18" type="ORF">EDD71_11827</name>
</gene>
<dbReference type="GO" id="GO:0006281">
    <property type="term" value="P:DNA repair"/>
    <property type="evidence" value="ECO:0007669"/>
    <property type="project" value="UniProtKB-UniRule"/>
</dbReference>
<comment type="similarity">
    <text evidence="2 15">Belongs to the DNA polymerase type-Y family.</text>
</comment>
<dbReference type="Pfam" id="PF11799">
    <property type="entry name" value="IMS_C"/>
    <property type="match status" value="1"/>
</dbReference>
<dbReference type="Gene3D" id="1.10.150.20">
    <property type="entry name" value="5' to 3' exonuclease, C-terminal subdomain"/>
    <property type="match status" value="1"/>
</dbReference>
<dbReference type="OrthoDB" id="9808813at2"/>
<evidence type="ECO:0000256" key="8">
    <source>
        <dbReference type="ARBA" id="ARBA00022723"/>
    </source>
</evidence>
<accession>A0A4R7KE59</accession>
<organism evidence="18 19">
    <name type="scientific">Fonticella tunisiensis</name>
    <dbReference type="NCBI Taxonomy" id="1096341"/>
    <lineage>
        <taxon>Bacteria</taxon>
        <taxon>Bacillati</taxon>
        <taxon>Bacillota</taxon>
        <taxon>Clostridia</taxon>
        <taxon>Eubacteriales</taxon>
        <taxon>Clostridiaceae</taxon>
        <taxon>Fonticella</taxon>
    </lineage>
</organism>
<evidence type="ECO:0000256" key="4">
    <source>
        <dbReference type="ARBA" id="ARBA00022490"/>
    </source>
</evidence>
<keyword evidence="6 15" id="KW-0548">Nucleotidyltransferase</keyword>
<dbReference type="InterPro" id="IPR001126">
    <property type="entry name" value="UmuC"/>
</dbReference>
<dbReference type="Gene3D" id="3.40.1170.60">
    <property type="match status" value="1"/>
</dbReference>
<evidence type="ECO:0000256" key="16">
    <source>
        <dbReference type="SAM" id="MobiDB-lite"/>
    </source>
</evidence>
<comment type="subunit">
    <text evidence="15">Monomer.</text>
</comment>
<evidence type="ECO:0000256" key="13">
    <source>
        <dbReference type="ARBA" id="ARBA00023204"/>
    </source>
</evidence>
<comment type="caution">
    <text evidence="18">The sequence shown here is derived from an EMBL/GenBank/DDBJ whole genome shotgun (WGS) entry which is preliminary data.</text>
</comment>
<dbReference type="Pfam" id="PF00817">
    <property type="entry name" value="IMS"/>
    <property type="match status" value="1"/>
</dbReference>
<dbReference type="GO" id="GO:0003887">
    <property type="term" value="F:DNA-directed DNA polymerase activity"/>
    <property type="evidence" value="ECO:0007669"/>
    <property type="project" value="UniProtKB-UniRule"/>
</dbReference>
<evidence type="ECO:0000256" key="15">
    <source>
        <dbReference type="HAMAP-Rule" id="MF_01113"/>
    </source>
</evidence>
<feature type="site" description="Substrate discrimination" evidence="15">
    <location>
        <position position="14"/>
    </location>
</feature>
<dbReference type="InterPro" id="IPR022880">
    <property type="entry name" value="DNApol_IV"/>
</dbReference>
<evidence type="ECO:0000256" key="11">
    <source>
        <dbReference type="ARBA" id="ARBA00022932"/>
    </source>
</evidence>
<dbReference type="Pfam" id="PF21999">
    <property type="entry name" value="IMS_HHH_1"/>
    <property type="match status" value="1"/>
</dbReference>
<evidence type="ECO:0000256" key="9">
    <source>
        <dbReference type="ARBA" id="ARBA00022763"/>
    </source>
</evidence>
<evidence type="ECO:0000256" key="7">
    <source>
        <dbReference type="ARBA" id="ARBA00022705"/>
    </source>
</evidence>
<comment type="cofactor">
    <cofactor evidence="15">
        <name>Mg(2+)</name>
        <dbReference type="ChEBI" id="CHEBI:18420"/>
    </cofactor>
    <text evidence="15">Binds 2 magnesium ions per subunit.</text>
</comment>
<dbReference type="Gene3D" id="3.30.1490.100">
    <property type="entry name" value="DNA polymerase, Y-family, little finger domain"/>
    <property type="match status" value="1"/>
</dbReference>
<dbReference type="PROSITE" id="PS50173">
    <property type="entry name" value="UMUC"/>
    <property type="match status" value="1"/>
</dbReference>
<dbReference type="InterPro" id="IPR050116">
    <property type="entry name" value="DNA_polymerase-Y"/>
</dbReference>
<evidence type="ECO:0000259" key="17">
    <source>
        <dbReference type="PROSITE" id="PS50173"/>
    </source>
</evidence>
<dbReference type="InterPro" id="IPR043502">
    <property type="entry name" value="DNA/RNA_pol_sf"/>
</dbReference>
<reference evidence="18 19" key="1">
    <citation type="submission" date="2019-03" db="EMBL/GenBank/DDBJ databases">
        <title>Genomic Encyclopedia of Type Strains, Phase IV (KMG-IV): sequencing the most valuable type-strain genomes for metagenomic binning, comparative biology and taxonomic classification.</title>
        <authorList>
            <person name="Goeker M."/>
        </authorList>
    </citation>
    <scope>NUCLEOTIDE SEQUENCE [LARGE SCALE GENOMIC DNA]</scope>
    <source>
        <strain evidence="18 19">DSM 24455</strain>
    </source>
</reference>
<keyword evidence="11 15" id="KW-0239">DNA-directed DNA polymerase</keyword>
<comment type="function">
    <text evidence="15">Poorly processive, error-prone DNA polymerase involved in untargeted mutagenesis. Copies undamaged DNA at stalled replication forks, which arise in vivo from mismatched or misaligned primer ends. These misaligned primers can be extended by PolIV. Exhibits no 3'-5' exonuclease (proofreading) activity. May be involved in translesional synthesis, in conjunction with the beta clamp from PolIII.</text>
</comment>
<dbReference type="NCBIfam" id="NF002492">
    <property type="entry name" value="PRK01810.1"/>
    <property type="match status" value="1"/>
</dbReference>
<evidence type="ECO:0000256" key="10">
    <source>
        <dbReference type="ARBA" id="ARBA00022842"/>
    </source>
</evidence>
<dbReference type="InterPro" id="IPR043128">
    <property type="entry name" value="Rev_trsase/Diguanyl_cyclase"/>
</dbReference>
<dbReference type="PANTHER" id="PTHR11076">
    <property type="entry name" value="DNA REPAIR POLYMERASE UMUC / TRANSFERASE FAMILY MEMBER"/>
    <property type="match status" value="1"/>
</dbReference>
<dbReference type="CDD" id="cd03586">
    <property type="entry name" value="PolY_Pol_IV_kappa"/>
    <property type="match status" value="1"/>
</dbReference>
<evidence type="ECO:0000313" key="19">
    <source>
        <dbReference type="Proteomes" id="UP000295325"/>
    </source>
</evidence>
<dbReference type="Gene3D" id="3.30.70.270">
    <property type="match status" value="1"/>
</dbReference>
<feature type="binding site" evidence="15">
    <location>
        <position position="9"/>
    </location>
    <ligand>
        <name>Mg(2+)</name>
        <dbReference type="ChEBI" id="CHEBI:18420"/>
    </ligand>
</feature>
<keyword evidence="7 15" id="KW-0235">DNA replication</keyword>
<evidence type="ECO:0000256" key="2">
    <source>
        <dbReference type="ARBA" id="ARBA00010945"/>
    </source>
</evidence>
<dbReference type="GO" id="GO:0006261">
    <property type="term" value="P:DNA-templated DNA replication"/>
    <property type="evidence" value="ECO:0007669"/>
    <property type="project" value="UniProtKB-UniRule"/>
</dbReference>
<dbReference type="NCBIfam" id="NF002848">
    <property type="entry name" value="PRK03103.1"/>
    <property type="match status" value="1"/>
</dbReference>
<keyword evidence="5 15" id="KW-0808">Transferase</keyword>
<feature type="active site" evidence="15">
    <location>
        <position position="106"/>
    </location>
</feature>
<feature type="domain" description="UmuC" evidence="17">
    <location>
        <begin position="5"/>
        <end position="187"/>
    </location>
</feature>
<keyword evidence="4 15" id="KW-0963">Cytoplasm</keyword>
<comment type="subcellular location">
    <subcellularLocation>
        <location evidence="1 15">Cytoplasm</location>
    </subcellularLocation>
</comment>
<keyword evidence="9 15" id="KW-0227">DNA damage</keyword>
<dbReference type="GO" id="GO:0000287">
    <property type="term" value="F:magnesium ion binding"/>
    <property type="evidence" value="ECO:0007669"/>
    <property type="project" value="UniProtKB-UniRule"/>
</dbReference>
<keyword evidence="10 15" id="KW-0460">Magnesium</keyword>